<proteinExistence type="predicted"/>
<name>A0A2K3KVI0_TRIPR</name>
<dbReference type="Pfam" id="PF00931">
    <property type="entry name" value="NB-ARC"/>
    <property type="match status" value="1"/>
</dbReference>
<gene>
    <name evidence="2" type="ORF">L195_g057231</name>
</gene>
<dbReference type="PANTHER" id="PTHR11017:SF259">
    <property type="entry name" value="ADP-RIBOSYL CYCLASE_CYCLIC ADP-RIBOSE HYDROLASE"/>
    <property type="match status" value="1"/>
</dbReference>
<dbReference type="InterPro" id="IPR044974">
    <property type="entry name" value="Disease_R_plants"/>
</dbReference>
<evidence type="ECO:0000313" key="2">
    <source>
        <dbReference type="EMBL" id="PNX70277.1"/>
    </source>
</evidence>
<comment type="caution">
    <text evidence="2">The sequence shown here is derived from an EMBL/GenBank/DDBJ whole genome shotgun (WGS) entry which is preliminary data.</text>
</comment>
<reference evidence="2 3" key="2">
    <citation type="journal article" date="2017" name="Front. Plant Sci.">
        <title>Gene Classification and Mining of Molecular Markers Useful in Red Clover (Trifolium pratense) Breeding.</title>
        <authorList>
            <person name="Istvanek J."/>
            <person name="Dluhosova J."/>
            <person name="Dluhos P."/>
            <person name="Patkova L."/>
            <person name="Nedelnik J."/>
            <person name="Repkova J."/>
        </authorList>
    </citation>
    <scope>NUCLEOTIDE SEQUENCE [LARGE SCALE GENOMIC DNA]</scope>
    <source>
        <strain evidence="3">cv. Tatra</strain>
        <tissue evidence="2">Young leaves</tissue>
    </source>
</reference>
<reference evidence="2 3" key="1">
    <citation type="journal article" date="2014" name="Am. J. Bot.">
        <title>Genome assembly and annotation for red clover (Trifolium pratense; Fabaceae).</title>
        <authorList>
            <person name="Istvanek J."/>
            <person name="Jaros M."/>
            <person name="Krenek A."/>
            <person name="Repkova J."/>
        </authorList>
    </citation>
    <scope>NUCLEOTIDE SEQUENCE [LARGE SCALE GENOMIC DNA]</scope>
    <source>
        <strain evidence="3">cv. Tatra</strain>
        <tissue evidence="2">Young leaves</tissue>
    </source>
</reference>
<dbReference type="SUPFAM" id="SSF52540">
    <property type="entry name" value="P-loop containing nucleoside triphosphate hydrolases"/>
    <property type="match status" value="1"/>
</dbReference>
<dbReference type="EMBL" id="ASHM01112261">
    <property type="protein sequence ID" value="PNX70277.1"/>
    <property type="molecule type" value="Genomic_DNA"/>
</dbReference>
<dbReference type="InterPro" id="IPR002182">
    <property type="entry name" value="NB-ARC"/>
</dbReference>
<dbReference type="GO" id="GO:0043531">
    <property type="term" value="F:ADP binding"/>
    <property type="evidence" value="ECO:0007669"/>
    <property type="project" value="InterPro"/>
</dbReference>
<dbReference type="Gene3D" id="3.40.50.300">
    <property type="entry name" value="P-loop containing nucleotide triphosphate hydrolases"/>
    <property type="match status" value="1"/>
</dbReference>
<evidence type="ECO:0000313" key="3">
    <source>
        <dbReference type="Proteomes" id="UP000236291"/>
    </source>
</evidence>
<organism evidence="2 3">
    <name type="scientific">Trifolium pratense</name>
    <name type="common">Red clover</name>
    <dbReference type="NCBI Taxonomy" id="57577"/>
    <lineage>
        <taxon>Eukaryota</taxon>
        <taxon>Viridiplantae</taxon>
        <taxon>Streptophyta</taxon>
        <taxon>Embryophyta</taxon>
        <taxon>Tracheophyta</taxon>
        <taxon>Spermatophyta</taxon>
        <taxon>Magnoliopsida</taxon>
        <taxon>eudicotyledons</taxon>
        <taxon>Gunneridae</taxon>
        <taxon>Pentapetalae</taxon>
        <taxon>rosids</taxon>
        <taxon>fabids</taxon>
        <taxon>Fabales</taxon>
        <taxon>Fabaceae</taxon>
        <taxon>Papilionoideae</taxon>
        <taxon>50 kb inversion clade</taxon>
        <taxon>NPAAA clade</taxon>
        <taxon>Hologalegina</taxon>
        <taxon>IRL clade</taxon>
        <taxon>Trifolieae</taxon>
        <taxon>Trifolium</taxon>
    </lineage>
</organism>
<sequence>MMLDSDDDVRVVGICGMGGIGKTTLGNALYGRISNQFEACCYIDD</sequence>
<feature type="domain" description="NB-ARC" evidence="1">
    <location>
        <begin position="3"/>
        <end position="42"/>
    </location>
</feature>
<dbReference type="InterPro" id="IPR027417">
    <property type="entry name" value="P-loop_NTPase"/>
</dbReference>
<dbReference type="GO" id="GO:0006952">
    <property type="term" value="P:defense response"/>
    <property type="evidence" value="ECO:0007669"/>
    <property type="project" value="InterPro"/>
</dbReference>
<protein>
    <submittedName>
        <fullName evidence="2">Disease resistance protein (TIR-NBS-LRR class)</fullName>
    </submittedName>
</protein>
<dbReference type="Proteomes" id="UP000236291">
    <property type="component" value="Unassembled WGS sequence"/>
</dbReference>
<accession>A0A2K3KVI0</accession>
<feature type="non-terminal residue" evidence="2">
    <location>
        <position position="45"/>
    </location>
</feature>
<evidence type="ECO:0000259" key="1">
    <source>
        <dbReference type="Pfam" id="PF00931"/>
    </source>
</evidence>
<dbReference type="PANTHER" id="PTHR11017">
    <property type="entry name" value="LEUCINE-RICH REPEAT-CONTAINING PROTEIN"/>
    <property type="match status" value="1"/>
</dbReference>
<dbReference type="AlphaFoldDB" id="A0A2K3KVI0"/>